<evidence type="ECO:0000259" key="8">
    <source>
        <dbReference type="PROSITE" id="PS50059"/>
    </source>
</evidence>
<evidence type="ECO:0000313" key="9">
    <source>
        <dbReference type="EMBL" id="OGG51021.1"/>
    </source>
</evidence>
<dbReference type="EC" id="5.2.1.8" evidence="6"/>
<feature type="compositionally biased region" description="Polar residues" evidence="7">
    <location>
        <begin position="1"/>
        <end position="24"/>
    </location>
</feature>
<evidence type="ECO:0000256" key="6">
    <source>
        <dbReference type="RuleBase" id="RU003915"/>
    </source>
</evidence>
<comment type="caution">
    <text evidence="9">The sequence shown here is derived from an EMBL/GenBank/DDBJ whole genome shotgun (WGS) entry which is preliminary data.</text>
</comment>
<dbReference type="PROSITE" id="PS50059">
    <property type="entry name" value="FKBP_PPIASE"/>
    <property type="match status" value="1"/>
</dbReference>
<sequence>MNKSSAGTEQQTATTTSDQEQVQGQDVKVGTGVEAKPGDTVSVLYVGKFADGTIFDSSAAHGNQPLTFVLGAPGVIPGFQIGVRGMKEGGQRLLAIPPSLGYGSEDQKDPATGNVVIPADSTLVFEVQLVKVVPGTEAQ</sequence>
<comment type="catalytic activity">
    <reaction evidence="1 5 6">
        <text>[protein]-peptidylproline (omega=180) = [protein]-peptidylproline (omega=0)</text>
        <dbReference type="Rhea" id="RHEA:16237"/>
        <dbReference type="Rhea" id="RHEA-COMP:10747"/>
        <dbReference type="Rhea" id="RHEA-COMP:10748"/>
        <dbReference type="ChEBI" id="CHEBI:83833"/>
        <dbReference type="ChEBI" id="CHEBI:83834"/>
        <dbReference type="EC" id="5.2.1.8"/>
    </reaction>
</comment>
<dbReference type="GO" id="GO:0003755">
    <property type="term" value="F:peptidyl-prolyl cis-trans isomerase activity"/>
    <property type="evidence" value="ECO:0007669"/>
    <property type="project" value="UniProtKB-UniRule"/>
</dbReference>
<dbReference type="STRING" id="1798482.A2763_00075"/>
<reference evidence="9 10" key="1">
    <citation type="journal article" date="2016" name="Nat. Commun.">
        <title>Thousands of microbial genomes shed light on interconnected biogeochemical processes in an aquifer system.</title>
        <authorList>
            <person name="Anantharaman K."/>
            <person name="Brown C.T."/>
            <person name="Hug L.A."/>
            <person name="Sharon I."/>
            <person name="Castelle C.J."/>
            <person name="Probst A.J."/>
            <person name="Thomas B.C."/>
            <person name="Singh A."/>
            <person name="Wilkins M.J."/>
            <person name="Karaoz U."/>
            <person name="Brodie E.L."/>
            <person name="Williams K.H."/>
            <person name="Hubbard S.S."/>
            <person name="Banfield J.F."/>
        </authorList>
    </citation>
    <scope>NUCLEOTIDE SEQUENCE [LARGE SCALE GENOMIC DNA]</scope>
</reference>
<evidence type="ECO:0000256" key="5">
    <source>
        <dbReference type="PROSITE-ProRule" id="PRU00277"/>
    </source>
</evidence>
<dbReference type="InterPro" id="IPR046357">
    <property type="entry name" value="PPIase_dom_sf"/>
</dbReference>
<dbReference type="Gene3D" id="3.10.50.40">
    <property type="match status" value="1"/>
</dbReference>
<feature type="domain" description="PPIase FKBP-type" evidence="8">
    <location>
        <begin position="38"/>
        <end position="133"/>
    </location>
</feature>
<proteinExistence type="inferred from homology"/>
<feature type="region of interest" description="Disordered" evidence="7">
    <location>
        <begin position="1"/>
        <end position="33"/>
    </location>
</feature>
<evidence type="ECO:0000256" key="4">
    <source>
        <dbReference type="ARBA" id="ARBA00023235"/>
    </source>
</evidence>
<dbReference type="PANTHER" id="PTHR43811">
    <property type="entry name" value="FKBP-TYPE PEPTIDYL-PROLYL CIS-TRANS ISOMERASE FKPA"/>
    <property type="match status" value="1"/>
</dbReference>
<evidence type="ECO:0000256" key="1">
    <source>
        <dbReference type="ARBA" id="ARBA00000971"/>
    </source>
</evidence>
<evidence type="ECO:0000313" key="10">
    <source>
        <dbReference type="Proteomes" id="UP000178370"/>
    </source>
</evidence>
<dbReference type="InterPro" id="IPR001179">
    <property type="entry name" value="PPIase_FKBP_dom"/>
</dbReference>
<organism evidence="9 10">
    <name type="scientific">Candidatus Kaiserbacteria bacterium RIFCSPHIGHO2_01_FULL_54_36</name>
    <dbReference type="NCBI Taxonomy" id="1798482"/>
    <lineage>
        <taxon>Bacteria</taxon>
        <taxon>Candidatus Kaiseribacteriota</taxon>
    </lineage>
</organism>
<protein>
    <recommendedName>
        <fullName evidence="6">Peptidyl-prolyl cis-trans isomerase</fullName>
        <ecNumber evidence="6">5.2.1.8</ecNumber>
    </recommendedName>
</protein>
<dbReference type="Proteomes" id="UP000178370">
    <property type="component" value="Unassembled WGS sequence"/>
</dbReference>
<evidence type="ECO:0000256" key="3">
    <source>
        <dbReference type="ARBA" id="ARBA00023110"/>
    </source>
</evidence>
<dbReference type="EMBL" id="MFKV01000004">
    <property type="protein sequence ID" value="OGG51021.1"/>
    <property type="molecule type" value="Genomic_DNA"/>
</dbReference>
<gene>
    <name evidence="9" type="ORF">A2763_00075</name>
</gene>
<evidence type="ECO:0000256" key="2">
    <source>
        <dbReference type="ARBA" id="ARBA00006577"/>
    </source>
</evidence>
<comment type="similarity">
    <text evidence="2 6">Belongs to the FKBP-type PPIase family.</text>
</comment>
<evidence type="ECO:0000256" key="7">
    <source>
        <dbReference type="SAM" id="MobiDB-lite"/>
    </source>
</evidence>
<dbReference type="AlphaFoldDB" id="A0A1F6CPT4"/>
<dbReference type="SUPFAM" id="SSF54534">
    <property type="entry name" value="FKBP-like"/>
    <property type="match status" value="1"/>
</dbReference>
<accession>A0A1F6CPT4</accession>
<keyword evidence="3 5" id="KW-0697">Rotamase</keyword>
<dbReference type="Pfam" id="PF00254">
    <property type="entry name" value="FKBP_C"/>
    <property type="match status" value="1"/>
</dbReference>
<dbReference type="PANTHER" id="PTHR43811:SF19">
    <property type="entry name" value="39 KDA FK506-BINDING NUCLEAR PROTEIN"/>
    <property type="match status" value="1"/>
</dbReference>
<keyword evidence="4 5" id="KW-0413">Isomerase</keyword>
<name>A0A1F6CPT4_9BACT</name>